<evidence type="ECO:0000313" key="2">
    <source>
        <dbReference type="EMBL" id="CAJ0951307.1"/>
    </source>
</evidence>
<feature type="transmembrane region" description="Helical" evidence="1">
    <location>
        <begin position="50"/>
        <end position="73"/>
    </location>
</feature>
<reference evidence="2" key="1">
    <citation type="submission" date="2023-07" db="EMBL/GenBank/DDBJ databases">
        <authorList>
            <person name="Stuckert A."/>
        </authorList>
    </citation>
    <scope>NUCLEOTIDE SEQUENCE</scope>
</reference>
<protein>
    <submittedName>
        <fullName evidence="2">Uncharacterized protein</fullName>
    </submittedName>
</protein>
<gene>
    <name evidence="2" type="ORF">RIMI_LOCUS13398089</name>
</gene>
<keyword evidence="1" id="KW-1133">Transmembrane helix</keyword>
<evidence type="ECO:0000313" key="3">
    <source>
        <dbReference type="Proteomes" id="UP001176940"/>
    </source>
</evidence>
<organism evidence="2 3">
    <name type="scientific">Ranitomeya imitator</name>
    <name type="common">mimic poison frog</name>
    <dbReference type="NCBI Taxonomy" id="111125"/>
    <lineage>
        <taxon>Eukaryota</taxon>
        <taxon>Metazoa</taxon>
        <taxon>Chordata</taxon>
        <taxon>Craniata</taxon>
        <taxon>Vertebrata</taxon>
        <taxon>Euteleostomi</taxon>
        <taxon>Amphibia</taxon>
        <taxon>Batrachia</taxon>
        <taxon>Anura</taxon>
        <taxon>Neobatrachia</taxon>
        <taxon>Hyloidea</taxon>
        <taxon>Dendrobatidae</taxon>
        <taxon>Dendrobatinae</taxon>
        <taxon>Ranitomeya</taxon>
    </lineage>
</organism>
<keyword evidence="3" id="KW-1185">Reference proteome</keyword>
<name>A0ABN9M1C1_9NEOB</name>
<accession>A0ABN9M1C1</accession>
<keyword evidence="1" id="KW-0472">Membrane</keyword>
<dbReference type="Proteomes" id="UP001176940">
    <property type="component" value="Unassembled WGS sequence"/>
</dbReference>
<feature type="transmembrane region" description="Helical" evidence="1">
    <location>
        <begin position="14"/>
        <end position="38"/>
    </location>
</feature>
<sequence>MTTTWKAGLTSNQIIKISVSSVVFALGLISLMAGVVWWKNAKKSGPALSLLLLLLVSVTVCSANVASTTLQPINENGRSELLMPPIGQRS</sequence>
<dbReference type="EMBL" id="CAUEEQ010033074">
    <property type="protein sequence ID" value="CAJ0951307.1"/>
    <property type="molecule type" value="Genomic_DNA"/>
</dbReference>
<proteinExistence type="predicted"/>
<keyword evidence="1" id="KW-0812">Transmembrane</keyword>
<comment type="caution">
    <text evidence="2">The sequence shown here is derived from an EMBL/GenBank/DDBJ whole genome shotgun (WGS) entry which is preliminary data.</text>
</comment>
<evidence type="ECO:0000256" key="1">
    <source>
        <dbReference type="SAM" id="Phobius"/>
    </source>
</evidence>